<dbReference type="GO" id="GO:0005524">
    <property type="term" value="F:ATP binding"/>
    <property type="evidence" value="ECO:0007669"/>
    <property type="project" value="UniProtKB-UniRule"/>
</dbReference>
<dbReference type="Proteomes" id="UP000177369">
    <property type="component" value="Unassembled WGS sequence"/>
</dbReference>
<comment type="similarity">
    <text evidence="9">Belongs to the class-I aminoacyl-tRNA synthetase family.</text>
</comment>
<gene>
    <name evidence="9" type="primary">cysS</name>
    <name evidence="13" type="ORF">A3D04_00950</name>
</gene>
<evidence type="ECO:0000313" key="13">
    <source>
        <dbReference type="EMBL" id="OGD88462.1"/>
    </source>
</evidence>
<sequence>MLKLYNFFSRKLEVFRSIDETVGLYTCGPTVYDYVHIGNWRTFVFEDVLKRTLEFDGYKVKHVMNLTDIDDKIITKAKKDKIHISELTNTYADAFFADLEKLNIIKADKYPRATKEIGAMIDLIKKLLANGSAYEKDGSVYFSISKFKDYGKLSGANIKGIKAGARVDVDEYEKDNPQDFALWKVEGDIAKKRSEAFDSPWGIGRPGWHIECSAMSMKNLGDPSTSRSTLRDKPSGADSKSSGRKLESFRTIDPFDKLRVDGRHSRTIDIHTGGVDLLFPHHENEIAQSESATGKKFVNYWLEGEHLLVEGEKMSKRLKNIFTLADIEKKGFEPLALRHLFFTAHYRSKLNFTWESLQASQNSLNHLRREVSMWDEPKIGRSDSLGPEFSGRTSESLQTRMSCSEFEGDFTKAVNNDLDIPTAVSVMRKMAKSDYPTHAKHKSLLKMDEVLGLGFARVIKAKLPSGAEELIEEREKMRGAGDFDGADKIREKLIKLGLVIEDTKEGPIWQLIHSTNSVQEK</sequence>
<dbReference type="InterPro" id="IPR024909">
    <property type="entry name" value="Cys-tRNA/MSH_ligase"/>
</dbReference>
<dbReference type="Pfam" id="PF01406">
    <property type="entry name" value="tRNA-synt_1e"/>
    <property type="match status" value="2"/>
</dbReference>
<keyword evidence="7 9" id="KW-0648">Protein biosynthesis</keyword>
<dbReference type="InterPro" id="IPR056411">
    <property type="entry name" value="CysS_C"/>
</dbReference>
<dbReference type="HAMAP" id="MF_00041">
    <property type="entry name" value="Cys_tRNA_synth"/>
    <property type="match status" value="1"/>
</dbReference>
<dbReference type="GO" id="GO:0004817">
    <property type="term" value="F:cysteine-tRNA ligase activity"/>
    <property type="evidence" value="ECO:0007669"/>
    <property type="project" value="UniProtKB-UniRule"/>
</dbReference>
<dbReference type="EMBL" id="MFBD01000028">
    <property type="protein sequence ID" value="OGD88462.1"/>
    <property type="molecule type" value="Genomic_DNA"/>
</dbReference>
<comment type="subcellular location">
    <subcellularLocation>
        <location evidence="9">Cytoplasm</location>
    </subcellularLocation>
</comment>
<keyword evidence="8 9" id="KW-0030">Aminoacyl-tRNA synthetase</keyword>
<dbReference type="Pfam" id="PF23493">
    <property type="entry name" value="CysS_C"/>
    <property type="match status" value="1"/>
</dbReference>
<feature type="binding site" evidence="9">
    <location>
        <position position="285"/>
    </location>
    <ligand>
        <name>Zn(2+)</name>
        <dbReference type="ChEBI" id="CHEBI:29105"/>
    </ligand>
</feature>
<feature type="binding site" evidence="9">
    <location>
        <position position="281"/>
    </location>
    <ligand>
        <name>Zn(2+)</name>
        <dbReference type="ChEBI" id="CHEBI:29105"/>
    </ligand>
</feature>
<dbReference type="InterPro" id="IPR032678">
    <property type="entry name" value="tRNA-synt_1_cat_dom"/>
</dbReference>
<comment type="catalytic activity">
    <reaction evidence="9">
        <text>tRNA(Cys) + L-cysteine + ATP = L-cysteinyl-tRNA(Cys) + AMP + diphosphate</text>
        <dbReference type="Rhea" id="RHEA:17773"/>
        <dbReference type="Rhea" id="RHEA-COMP:9661"/>
        <dbReference type="Rhea" id="RHEA-COMP:9679"/>
        <dbReference type="ChEBI" id="CHEBI:30616"/>
        <dbReference type="ChEBI" id="CHEBI:33019"/>
        <dbReference type="ChEBI" id="CHEBI:35235"/>
        <dbReference type="ChEBI" id="CHEBI:78442"/>
        <dbReference type="ChEBI" id="CHEBI:78517"/>
        <dbReference type="ChEBI" id="CHEBI:456215"/>
        <dbReference type="EC" id="6.1.1.16"/>
    </reaction>
</comment>
<reference evidence="13 14" key="1">
    <citation type="journal article" date="2016" name="Nat. Commun.">
        <title>Thousands of microbial genomes shed light on interconnected biogeochemical processes in an aquifer system.</title>
        <authorList>
            <person name="Anantharaman K."/>
            <person name="Brown C.T."/>
            <person name="Hug L.A."/>
            <person name="Sharon I."/>
            <person name="Castelle C.J."/>
            <person name="Probst A.J."/>
            <person name="Thomas B.C."/>
            <person name="Singh A."/>
            <person name="Wilkins M.J."/>
            <person name="Karaoz U."/>
            <person name="Brodie E.L."/>
            <person name="Williams K.H."/>
            <person name="Hubbard S.S."/>
            <person name="Banfield J.F."/>
        </authorList>
    </citation>
    <scope>NUCLEOTIDE SEQUENCE [LARGE SCALE GENOMIC DNA]</scope>
</reference>
<evidence type="ECO:0000256" key="8">
    <source>
        <dbReference type="ARBA" id="ARBA00023146"/>
    </source>
</evidence>
<dbReference type="GO" id="GO:0005829">
    <property type="term" value="C:cytosol"/>
    <property type="evidence" value="ECO:0007669"/>
    <property type="project" value="TreeGrafter"/>
</dbReference>
<dbReference type="PANTHER" id="PTHR10890">
    <property type="entry name" value="CYSTEINYL-TRNA SYNTHETASE"/>
    <property type="match status" value="1"/>
</dbReference>
<evidence type="ECO:0000256" key="7">
    <source>
        <dbReference type="ARBA" id="ARBA00022917"/>
    </source>
</evidence>
<evidence type="ECO:0000256" key="6">
    <source>
        <dbReference type="ARBA" id="ARBA00022840"/>
    </source>
</evidence>
<evidence type="ECO:0000256" key="4">
    <source>
        <dbReference type="ARBA" id="ARBA00022741"/>
    </source>
</evidence>
<keyword evidence="6 9" id="KW-0067">ATP-binding</keyword>
<comment type="cofactor">
    <cofactor evidence="9">
        <name>Zn(2+)</name>
        <dbReference type="ChEBI" id="CHEBI:29105"/>
    </cofactor>
    <text evidence="9">Binds 1 zinc ion per subunit.</text>
</comment>
<evidence type="ECO:0000259" key="11">
    <source>
        <dbReference type="Pfam" id="PF01406"/>
    </source>
</evidence>
<evidence type="ECO:0000256" key="9">
    <source>
        <dbReference type="HAMAP-Rule" id="MF_00041"/>
    </source>
</evidence>
<evidence type="ECO:0000256" key="5">
    <source>
        <dbReference type="ARBA" id="ARBA00022833"/>
    </source>
</evidence>
<dbReference type="SUPFAM" id="SSF47323">
    <property type="entry name" value="Anticodon-binding domain of a subclass of class I aminoacyl-tRNA synthetases"/>
    <property type="match status" value="1"/>
</dbReference>
<accession>A0A1F5G9C0</accession>
<organism evidence="13 14">
    <name type="scientific">Candidatus Curtissbacteria bacterium RIFCSPHIGHO2_02_FULL_40_16b</name>
    <dbReference type="NCBI Taxonomy" id="1797714"/>
    <lineage>
        <taxon>Bacteria</taxon>
        <taxon>Candidatus Curtissiibacteriota</taxon>
    </lineage>
</organism>
<dbReference type="InterPro" id="IPR014729">
    <property type="entry name" value="Rossmann-like_a/b/a_fold"/>
</dbReference>
<evidence type="ECO:0000256" key="2">
    <source>
        <dbReference type="ARBA" id="ARBA00022598"/>
    </source>
</evidence>
<dbReference type="InterPro" id="IPR015803">
    <property type="entry name" value="Cys-tRNA-ligase"/>
</dbReference>
<feature type="domain" description="tRNA synthetases class I catalytic" evidence="11">
    <location>
        <begin position="19"/>
        <end position="222"/>
    </location>
</feature>
<evidence type="ECO:0000313" key="14">
    <source>
        <dbReference type="Proteomes" id="UP000177369"/>
    </source>
</evidence>
<evidence type="ECO:0000256" key="10">
    <source>
        <dbReference type="SAM" id="MobiDB-lite"/>
    </source>
</evidence>
<keyword evidence="9" id="KW-0963">Cytoplasm</keyword>
<dbReference type="EC" id="6.1.1.16" evidence="9"/>
<dbReference type="Gene3D" id="1.20.120.1910">
    <property type="entry name" value="Cysteine-tRNA ligase, C-terminal anti-codon recognition domain"/>
    <property type="match status" value="1"/>
</dbReference>
<feature type="binding site" evidence="9">
    <location>
        <position position="212"/>
    </location>
    <ligand>
        <name>Zn(2+)</name>
        <dbReference type="ChEBI" id="CHEBI:29105"/>
    </ligand>
</feature>
<feature type="domain" description="Cysteinyl-tRNA ligase anticodon binding" evidence="12">
    <location>
        <begin position="462"/>
        <end position="506"/>
    </location>
</feature>
<feature type="binding site" evidence="9">
    <location>
        <position position="316"/>
    </location>
    <ligand>
        <name>ATP</name>
        <dbReference type="ChEBI" id="CHEBI:30616"/>
    </ligand>
</feature>
<feature type="region of interest" description="Disordered" evidence="10">
    <location>
        <begin position="219"/>
        <end position="245"/>
    </location>
</feature>
<dbReference type="Gene3D" id="3.40.50.620">
    <property type="entry name" value="HUPs"/>
    <property type="match status" value="1"/>
</dbReference>
<dbReference type="GO" id="GO:0006423">
    <property type="term" value="P:cysteinyl-tRNA aminoacylation"/>
    <property type="evidence" value="ECO:0007669"/>
    <property type="project" value="UniProtKB-UniRule"/>
</dbReference>
<evidence type="ECO:0000256" key="3">
    <source>
        <dbReference type="ARBA" id="ARBA00022723"/>
    </source>
</evidence>
<keyword evidence="3 9" id="KW-0479">Metal-binding</keyword>
<dbReference type="CDD" id="cd00672">
    <property type="entry name" value="CysRS_core"/>
    <property type="match status" value="1"/>
</dbReference>
<proteinExistence type="inferred from homology"/>
<comment type="subunit">
    <text evidence="1 9">Monomer.</text>
</comment>
<name>A0A1F5G9C0_9BACT</name>
<comment type="caution">
    <text evidence="13">The sequence shown here is derived from an EMBL/GenBank/DDBJ whole genome shotgun (WGS) entry which is preliminary data.</text>
</comment>
<dbReference type="STRING" id="1797714.A3D04_00950"/>
<feature type="binding site" evidence="9">
    <location>
        <position position="27"/>
    </location>
    <ligand>
        <name>Zn(2+)</name>
        <dbReference type="ChEBI" id="CHEBI:29105"/>
    </ligand>
</feature>
<keyword evidence="2 9" id="KW-0436">Ligase</keyword>
<dbReference type="PRINTS" id="PR00983">
    <property type="entry name" value="TRNASYNTHCYS"/>
</dbReference>
<feature type="short sequence motif" description="'HIGH' region" evidence="9">
    <location>
        <begin position="29"/>
        <end position="39"/>
    </location>
</feature>
<feature type="domain" description="tRNA synthetases class I catalytic" evidence="11">
    <location>
        <begin position="266"/>
        <end position="361"/>
    </location>
</feature>
<dbReference type="PANTHER" id="PTHR10890:SF3">
    <property type="entry name" value="CYSTEINE--TRNA LIGASE, CYTOPLASMIC"/>
    <property type="match status" value="1"/>
</dbReference>
<evidence type="ECO:0000259" key="12">
    <source>
        <dbReference type="Pfam" id="PF23493"/>
    </source>
</evidence>
<dbReference type="GO" id="GO:0008270">
    <property type="term" value="F:zinc ion binding"/>
    <property type="evidence" value="ECO:0007669"/>
    <property type="project" value="UniProtKB-UniRule"/>
</dbReference>
<comment type="caution">
    <text evidence="9">Lacks conserved residue(s) required for the propagation of feature annotation.</text>
</comment>
<protein>
    <recommendedName>
        <fullName evidence="9">Cysteine--tRNA ligase</fullName>
        <ecNumber evidence="9">6.1.1.16</ecNumber>
    </recommendedName>
    <alternativeName>
        <fullName evidence="9">Cysteinyl-tRNA synthetase</fullName>
        <shortName evidence="9">CysRS</shortName>
    </alternativeName>
</protein>
<dbReference type="InterPro" id="IPR009080">
    <property type="entry name" value="tRNAsynth_Ia_anticodon-bd"/>
</dbReference>
<dbReference type="AlphaFoldDB" id="A0A1F5G9C0"/>
<dbReference type="SUPFAM" id="SSF52374">
    <property type="entry name" value="Nucleotidylyl transferase"/>
    <property type="match status" value="1"/>
</dbReference>
<keyword evidence="5 9" id="KW-0862">Zinc</keyword>
<keyword evidence="4 9" id="KW-0547">Nucleotide-binding</keyword>
<evidence type="ECO:0000256" key="1">
    <source>
        <dbReference type="ARBA" id="ARBA00011245"/>
    </source>
</evidence>